<feature type="compositionally biased region" description="Basic and acidic residues" evidence="7">
    <location>
        <begin position="96"/>
        <end position="115"/>
    </location>
</feature>
<evidence type="ECO:0000256" key="3">
    <source>
        <dbReference type="ARBA" id="ARBA00004496"/>
    </source>
</evidence>
<dbReference type="OrthoDB" id="2136125at2759"/>
<dbReference type="GO" id="GO:0005737">
    <property type="term" value="C:cytoplasm"/>
    <property type="evidence" value="ECO:0007669"/>
    <property type="project" value="UniProtKB-SubCell"/>
</dbReference>
<evidence type="ECO:0000256" key="4">
    <source>
        <dbReference type="ARBA" id="ARBA00021436"/>
    </source>
</evidence>
<dbReference type="PANTHER" id="PTHR33588">
    <property type="entry name" value="CILIA- AND FLAGELLA-ASSOCIATED PROTEIN 299"/>
    <property type="match status" value="1"/>
</dbReference>
<gene>
    <name evidence="8" type="ORF">J437_LFUL001457</name>
</gene>
<feature type="region of interest" description="Disordered" evidence="7">
    <location>
        <begin position="1"/>
        <end position="22"/>
    </location>
</feature>
<keyword evidence="6" id="KW-0539">Nucleus</keyword>
<evidence type="ECO:0000256" key="5">
    <source>
        <dbReference type="ARBA" id="ARBA00022490"/>
    </source>
</evidence>
<reference evidence="8" key="2">
    <citation type="submission" date="2017-10" db="EMBL/GenBank/DDBJ databases">
        <title>Ladona fulva Genome sequencing and assembly.</title>
        <authorList>
            <person name="Murali S."/>
            <person name="Richards S."/>
            <person name="Bandaranaike D."/>
            <person name="Bellair M."/>
            <person name="Blankenburg K."/>
            <person name="Chao H."/>
            <person name="Dinh H."/>
            <person name="Doddapaneni H."/>
            <person name="Dugan-Rocha S."/>
            <person name="Elkadiri S."/>
            <person name="Gnanaolivu R."/>
            <person name="Hernandez B."/>
            <person name="Skinner E."/>
            <person name="Javaid M."/>
            <person name="Lee S."/>
            <person name="Li M."/>
            <person name="Ming W."/>
            <person name="Munidasa M."/>
            <person name="Muniz J."/>
            <person name="Nguyen L."/>
            <person name="Hughes D."/>
            <person name="Osuji N."/>
            <person name="Pu L.-L."/>
            <person name="Puazo M."/>
            <person name="Qu C."/>
            <person name="Quiroz J."/>
            <person name="Raj R."/>
            <person name="Weissenberger G."/>
            <person name="Xin Y."/>
            <person name="Zou X."/>
            <person name="Han Y."/>
            <person name="Worley K."/>
            <person name="Muzny D."/>
            <person name="Gibbs R."/>
        </authorList>
    </citation>
    <scope>NUCLEOTIDE SEQUENCE</scope>
    <source>
        <strain evidence="8">Sampled in the wild</strain>
    </source>
</reference>
<protein>
    <recommendedName>
        <fullName evidence="4">Cilia- and flagella-associated protein 299</fullName>
    </recommendedName>
</protein>
<evidence type="ECO:0000256" key="7">
    <source>
        <dbReference type="SAM" id="MobiDB-lite"/>
    </source>
</evidence>
<evidence type="ECO:0000256" key="6">
    <source>
        <dbReference type="ARBA" id="ARBA00023242"/>
    </source>
</evidence>
<sequence length="226" mass="26680">MDETTKSTPNTNLHEGEDEENKSLLRYSTYDEYLESLVTDEDVCYLQNYDAAKMIAELGYRFTGDTITEAEFYKKRAQLWEDLHPSRMPTNPVSEKYFKSERPTRDKRSERKGMLEEEEKPLSLGSVWLKSDPLLRALAERERENLVGILATIIFIRDIKKSGNEVSGYIDYADRLFSESWEVYFSGRKKLVPRKSDLAYYDWKHNIATWKSSRNFRVLILLWIFL</sequence>
<comment type="subcellular location">
    <subcellularLocation>
        <location evidence="3">Cytoplasm</location>
    </subcellularLocation>
    <subcellularLocation>
        <location evidence="2">Nucleus</location>
    </subcellularLocation>
</comment>
<organism evidence="8 9">
    <name type="scientific">Ladona fulva</name>
    <name type="common">Scarce chaser dragonfly</name>
    <name type="synonym">Libellula fulva</name>
    <dbReference type="NCBI Taxonomy" id="123851"/>
    <lineage>
        <taxon>Eukaryota</taxon>
        <taxon>Metazoa</taxon>
        <taxon>Ecdysozoa</taxon>
        <taxon>Arthropoda</taxon>
        <taxon>Hexapoda</taxon>
        <taxon>Insecta</taxon>
        <taxon>Pterygota</taxon>
        <taxon>Palaeoptera</taxon>
        <taxon>Odonata</taxon>
        <taxon>Epiprocta</taxon>
        <taxon>Anisoptera</taxon>
        <taxon>Libelluloidea</taxon>
        <taxon>Libellulidae</taxon>
        <taxon>Ladona</taxon>
    </lineage>
</organism>
<dbReference type="AlphaFoldDB" id="A0A8K0NWG8"/>
<name>A0A8K0NWG8_LADFU</name>
<dbReference type="Proteomes" id="UP000792457">
    <property type="component" value="Unassembled WGS sequence"/>
</dbReference>
<comment type="function">
    <text evidence="1">May be involved in spermatogenesis.</text>
</comment>
<proteinExistence type="predicted"/>
<feature type="region of interest" description="Disordered" evidence="7">
    <location>
        <begin position="91"/>
        <end position="118"/>
    </location>
</feature>
<dbReference type="GO" id="GO:0005634">
    <property type="term" value="C:nucleus"/>
    <property type="evidence" value="ECO:0007669"/>
    <property type="project" value="UniProtKB-SubCell"/>
</dbReference>
<dbReference type="Pfam" id="PF14713">
    <property type="entry name" value="DUF4464"/>
    <property type="match status" value="1"/>
</dbReference>
<evidence type="ECO:0000256" key="1">
    <source>
        <dbReference type="ARBA" id="ARBA00003056"/>
    </source>
</evidence>
<accession>A0A8K0NWG8</accession>
<dbReference type="InterPro" id="IPR027887">
    <property type="entry name" value="DUF4464"/>
</dbReference>
<dbReference type="EMBL" id="KZ308127">
    <property type="protein sequence ID" value="KAG8222259.1"/>
    <property type="molecule type" value="Genomic_DNA"/>
</dbReference>
<evidence type="ECO:0000313" key="9">
    <source>
        <dbReference type="Proteomes" id="UP000792457"/>
    </source>
</evidence>
<reference evidence="8" key="1">
    <citation type="submission" date="2013-04" db="EMBL/GenBank/DDBJ databases">
        <authorList>
            <person name="Qu J."/>
            <person name="Murali S.C."/>
            <person name="Bandaranaike D."/>
            <person name="Bellair M."/>
            <person name="Blankenburg K."/>
            <person name="Chao H."/>
            <person name="Dinh H."/>
            <person name="Doddapaneni H."/>
            <person name="Downs B."/>
            <person name="Dugan-Rocha S."/>
            <person name="Elkadiri S."/>
            <person name="Gnanaolivu R.D."/>
            <person name="Hernandez B."/>
            <person name="Javaid M."/>
            <person name="Jayaseelan J.C."/>
            <person name="Lee S."/>
            <person name="Li M."/>
            <person name="Ming W."/>
            <person name="Munidasa M."/>
            <person name="Muniz J."/>
            <person name="Nguyen L."/>
            <person name="Ongeri F."/>
            <person name="Osuji N."/>
            <person name="Pu L.-L."/>
            <person name="Puazo M."/>
            <person name="Qu C."/>
            <person name="Quiroz J."/>
            <person name="Raj R."/>
            <person name="Weissenberger G."/>
            <person name="Xin Y."/>
            <person name="Zou X."/>
            <person name="Han Y."/>
            <person name="Richards S."/>
            <person name="Worley K."/>
            <person name="Muzny D."/>
            <person name="Gibbs R."/>
        </authorList>
    </citation>
    <scope>NUCLEOTIDE SEQUENCE</scope>
    <source>
        <strain evidence="8">Sampled in the wild</strain>
    </source>
</reference>
<keyword evidence="5" id="KW-0963">Cytoplasm</keyword>
<feature type="compositionally biased region" description="Polar residues" evidence="7">
    <location>
        <begin position="1"/>
        <end position="13"/>
    </location>
</feature>
<dbReference type="PANTHER" id="PTHR33588:SF1">
    <property type="entry name" value="CILIA- AND FLAGELLA-ASSOCIATED PROTEIN 299"/>
    <property type="match status" value="1"/>
</dbReference>
<comment type="caution">
    <text evidence="8">The sequence shown here is derived from an EMBL/GenBank/DDBJ whole genome shotgun (WGS) entry which is preliminary data.</text>
</comment>
<keyword evidence="9" id="KW-1185">Reference proteome</keyword>
<evidence type="ECO:0000313" key="8">
    <source>
        <dbReference type="EMBL" id="KAG8222259.1"/>
    </source>
</evidence>
<evidence type="ECO:0000256" key="2">
    <source>
        <dbReference type="ARBA" id="ARBA00004123"/>
    </source>
</evidence>